<keyword evidence="3" id="KW-0804">Transcription</keyword>
<name>A0A364V489_9CORY</name>
<dbReference type="InterPro" id="IPR036388">
    <property type="entry name" value="WH-like_DNA-bd_sf"/>
</dbReference>
<dbReference type="InterPro" id="IPR036390">
    <property type="entry name" value="WH_DNA-bd_sf"/>
</dbReference>
<dbReference type="Proteomes" id="UP000251577">
    <property type="component" value="Unassembled WGS sequence"/>
</dbReference>
<evidence type="ECO:0000259" key="4">
    <source>
        <dbReference type="PROSITE" id="PS50949"/>
    </source>
</evidence>
<protein>
    <submittedName>
        <fullName evidence="5">GntR family transcriptional regulator</fullName>
    </submittedName>
</protein>
<reference evidence="5 6" key="1">
    <citation type="journal article" date="2018" name="Syst. Appl. Microbiol.">
        <title>Corynebacterium heidelbergense sp. nov., isolated from the preen glands of Egyptian geese (Alopochen aegyptiacus).</title>
        <authorList>
            <person name="Braun M.S."/>
            <person name="Wang E."/>
            <person name="Zimmermann S."/>
            <person name="Wink M."/>
        </authorList>
    </citation>
    <scope>NUCLEOTIDE SEQUENCE [LARGE SCALE GENOMIC DNA]</scope>
    <source>
        <strain evidence="5 6">647</strain>
    </source>
</reference>
<dbReference type="InterPro" id="IPR000524">
    <property type="entry name" value="Tscrpt_reg_HTH_GntR"/>
</dbReference>
<dbReference type="EMBL" id="QHCV01000095">
    <property type="protein sequence ID" value="RAV31437.1"/>
    <property type="molecule type" value="Genomic_DNA"/>
</dbReference>
<dbReference type="Gene3D" id="1.10.10.10">
    <property type="entry name" value="Winged helix-like DNA-binding domain superfamily/Winged helix DNA-binding domain"/>
    <property type="match status" value="1"/>
</dbReference>
<dbReference type="GO" id="GO:0003700">
    <property type="term" value="F:DNA-binding transcription factor activity"/>
    <property type="evidence" value="ECO:0007669"/>
    <property type="project" value="InterPro"/>
</dbReference>
<dbReference type="CDD" id="cd07377">
    <property type="entry name" value="WHTH_GntR"/>
    <property type="match status" value="1"/>
</dbReference>
<dbReference type="SUPFAM" id="SSF46785">
    <property type="entry name" value="Winged helix' DNA-binding domain"/>
    <property type="match status" value="1"/>
</dbReference>
<sequence>MDEGGPPLFRQVAAIVADAILEGTLGEGGRAYSTNELAEAHRINPATARKGLNLLVQQGVLEKRRGLGMFVCSGARGRVRELRRAELEAAYVGPLIREGRKLGLTRAEVEAILRRAWPRT</sequence>
<keyword evidence="6" id="KW-1185">Reference proteome</keyword>
<dbReference type="PROSITE" id="PS50949">
    <property type="entry name" value="HTH_GNTR"/>
    <property type="match status" value="1"/>
</dbReference>
<evidence type="ECO:0000256" key="3">
    <source>
        <dbReference type="ARBA" id="ARBA00023163"/>
    </source>
</evidence>
<proteinExistence type="predicted"/>
<evidence type="ECO:0000313" key="6">
    <source>
        <dbReference type="Proteomes" id="UP000251577"/>
    </source>
</evidence>
<comment type="caution">
    <text evidence="5">The sequence shown here is derived from an EMBL/GenBank/DDBJ whole genome shotgun (WGS) entry which is preliminary data.</text>
</comment>
<evidence type="ECO:0000256" key="1">
    <source>
        <dbReference type="ARBA" id="ARBA00023015"/>
    </source>
</evidence>
<accession>A0A364V489</accession>
<dbReference type="PANTHER" id="PTHR38445:SF10">
    <property type="entry name" value="GNTR-FAMILY TRANSCRIPTIONAL REGULATOR"/>
    <property type="match status" value="1"/>
</dbReference>
<organism evidence="5 6">
    <name type="scientific">Corynebacterium heidelbergense</name>
    <dbReference type="NCBI Taxonomy" id="2055947"/>
    <lineage>
        <taxon>Bacteria</taxon>
        <taxon>Bacillati</taxon>
        <taxon>Actinomycetota</taxon>
        <taxon>Actinomycetes</taxon>
        <taxon>Mycobacteriales</taxon>
        <taxon>Corynebacteriaceae</taxon>
        <taxon>Corynebacterium</taxon>
    </lineage>
</organism>
<keyword evidence="1" id="KW-0805">Transcription regulation</keyword>
<feature type="domain" description="HTH gntR-type" evidence="4">
    <location>
        <begin position="6"/>
        <end position="74"/>
    </location>
</feature>
<dbReference type="SMART" id="SM00345">
    <property type="entry name" value="HTH_GNTR"/>
    <property type="match status" value="1"/>
</dbReference>
<dbReference type="GO" id="GO:0003677">
    <property type="term" value="F:DNA binding"/>
    <property type="evidence" value="ECO:0007669"/>
    <property type="project" value="UniProtKB-KW"/>
</dbReference>
<evidence type="ECO:0000256" key="2">
    <source>
        <dbReference type="ARBA" id="ARBA00023125"/>
    </source>
</evidence>
<gene>
    <name evidence="5" type="ORF">DLJ54_08350</name>
</gene>
<dbReference type="PANTHER" id="PTHR38445">
    <property type="entry name" value="HTH-TYPE TRANSCRIPTIONAL REPRESSOR YTRA"/>
    <property type="match status" value="1"/>
</dbReference>
<evidence type="ECO:0000313" key="5">
    <source>
        <dbReference type="EMBL" id="RAV31437.1"/>
    </source>
</evidence>
<dbReference type="Pfam" id="PF00392">
    <property type="entry name" value="GntR"/>
    <property type="match status" value="1"/>
</dbReference>
<keyword evidence="2" id="KW-0238">DNA-binding</keyword>
<dbReference type="AlphaFoldDB" id="A0A364V489"/>